<dbReference type="PANTHER" id="PTHR11071:SF561">
    <property type="entry name" value="PEPTIDYL-PROLYL CIS-TRANS ISOMERASE D-RELATED"/>
    <property type="match status" value="1"/>
</dbReference>
<evidence type="ECO:0000256" key="2">
    <source>
        <dbReference type="ARBA" id="ARBA00013194"/>
    </source>
</evidence>
<comment type="catalytic activity">
    <reaction evidence="1">
        <text>[protein]-peptidylproline (omega=180) = [protein]-peptidylproline (omega=0)</text>
        <dbReference type="Rhea" id="RHEA:16237"/>
        <dbReference type="Rhea" id="RHEA-COMP:10747"/>
        <dbReference type="Rhea" id="RHEA-COMP:10748"/>
        <dbReference type="ChEBI" id="CHEBI:83833"/>
        <dbReference type="ChEBI" id="CHEBI:83834"/>
        <dbReference type="EC" id="5.2.1.8"/>
    </reaction>
</comment>
<dbReference type="PANTHER" id="PTHR11071">
    <property type="entry name" value="PEPTIDYL-PROLYL CIS-TRANS ISOMERASE"/>
    <property type="match status" value="1"/>
</dbReference>
<feature type="compositionally biased region" description="Basic and acidic residues" evidence="5">
    <location>
        <begin position="339"/>
        <end position="358"/>
    </location>
</feature>
<evidence type="ECO:0000313" key="8">
    <source>
        <dbReference type="Proteomes" id="UP000250266"/>
    </source>
</evidence>
<dbReference type="GO" id="GO:0005737">
    <property type="term" value="C:cytoplasm"/>
    <property type="evidence" value="ECO:0007669"/>
    <property type="project" value="TreeGrafter"/>
</dbReference>
<reference evidence="7 8" key="1">
    <citation type="journal article" date="2016" name="Nat. Commun.">
        <title>Ectomycorrhizal ecology is imprinted in the genome of the dominant symbiotic fungus Cenococcum geophilum.</title>
        <authorList>
            <consortium name="DOE Joint Genome Institute"/>
            <person name="Peter M."/>
            <person name="Kohler A."/>
            <person name="Ohm R.A."/>
            <person name="Kuo A."/>
            <person name="Krutzmann J."/>
            <person name="Morin E."/>
            <person name="Arend M."/>
            <person name="Barry K.W."/>
            <person name="Binder M."/>
            <person name="Choi C."/>
            <person name="Clum A."/>
            <person name="Copeland A."/>
            <person name="Grisel N."/>
            <person name="Haridas S."/>
            <person name="Kipfer T."/>
            <person name="LaButti K."/>
            <person name="Lindquist E."/>
            <person name="Lipzen A."/>
            <person name="Maire R."/>
            <person name="Meier B."/>
            <person name="Mihaltcheva S."/>
            <person name="Molinier V."/>
            <person name="Murat C."/>
            <person name="Poggeler S."/>
            <person name="Quandt C.A."/>
            <person name="Sperisen C."/>
            <person name="Tritt A."/>
            <person name="Tisserant E."/>
            <person name="Crous P.W."/>
            <person name="Henrissat B."/>
            <person name="Nehls U."/>
            <person name="Egli S."/>
            <person name="Spatafora J.W."/>
            <person name="Grigoriev I.V."/>
            <person name="Martin F.M."/>
        </authorList>
    </citation>
    <scope>NUCLEOTIDE SEQUENCE [LARGE SCALE GENOMIC DNA]</scope>
    <source>
        <strain evidence="7 8">CBS 459.81</strain>
    </source>
</reference>
<feature type="compositionally biased region" description="Basic and acidic residues" evidence="5">
    <location>
        <begin position="294"/>
        <end position="309"/>
    </location>
</feature>
<dbReference type="EC" id="5.2.1.8" evidence="2"/>
<feature type="compositionally biased region" description="Low complexity" evidence="5">
    <location>
        <begin position="199"/>
        <end position="210"/>
    </location>
</feature>
<evidence type="ECO:0000313" key="7">
    <source>
        <dbReference type="EMBL" id="OCK81907.1"/>
    </source>
</evidence>
<feature type="compositionally biased region" description="Basic residues" evidence="5">
    <location>
        <begin position="373"/>
        <end position="383"/>
    </location>
</feature>
<dbReference type="InterPro" id="IPR002130">
    <property type="entry name" value="Cyclophilin-type_PPIase_dom"/>
</dbReference>
<evidence type="ECO:0000259" key="6">
    <source>
        <dbReference type="PROSITE" id="PS50072"/>
    </source>
</evidence>
<dbReference type="Proteomes" id="UP000250266">
    <property type="component" value="Unassembled WGS sequence"/>
</dbReference>
<keyword evidence="3" id="KW-0697">Rotamase</keyword>
<keyword evidence="4" id="KW-0413">Isomerase</keyword>
<name>A0A8E2ED94_9PEZI</name>
<dbReference type="InterPro" id="IPR029000">
    <property type="entry name" value="Cyclophilin-like_dom_sf"/>
</dbReference>
<dbReference type="GO" id="GO:0006457">
    <property type="term" value="P:protein folding"/>
    <property type="evidence" value="ECO:0007669"/>
    <property type="project" value="InterPro"/>
</dbReference>
<evidence type="ECO:0000256" key="3">
    <source>
        <dbReference type="ARBA" id="ARBA00023110"/>
    </source>
</evidence>
<keyword evidence="8" id="KW-1185">Reference proteome</keyword>
<feature type="region of interest" description="Disordered" evidence="5">
    <location>
        <begin position="339"/>
        <end position="383"/>
    </location>
</feature>
<dbReference type="InterPro" id="IPR020892">
    <property type="entry name" value="Cyclophilin-type_PPIase_CS"/>
</dbReference>
<sequence length="383" mass="44114">MESIIRPRVFLDINIGTEPIGRLVIELFIDKAPKTCENFRSLCTTSAPPLTYKLSPFHRILPNFMVQGGDITKGNGTGGVSIYGRTFEDENLGWRDIDASGLVCMANRGRDTNSSQFFISLVPCQHLNGKHTVFGHVVAGHHVLDRMAKVTTNGDDRPTVDVVIAHCGEIKQHKSTKLQPSSLQPSEERGRRNQRCSRSKSLSRSQSPSRGHTRPSASRHRHHHRNHHRTSSSSSHSPPKKKNRRRSDAELDHNLRGRPRRRSRERTRSPILESVSPPRNRRKRSQPPSRERRKKDGREDEKRSPEGRRGRSLPNQYYDDDLERYEWWRDDKWTERRYKERDGEEGLRREEWRGDGGDGRGGAGDGVAYKGRGVNKFKERMRR</sequence>
<evidence type="ECO:0000256" key="5">
    <source>
        <dbReference type="SAM" id="MobiDB-lite"/>
    </source>
</evidence>
<feature type="compositionally biased region" description="Basic residues" evidence="5">
    <location>
        <begin position="256"/>
        <end position="265"/>
    </location>
</feature>
<dbReference type="AlphaFoldDB" id="A0A8E2ED94"/>
<feature type="domain" description="PPIase cyclophilin-type" evidence="6">
    <location>
        <begin position="10"/>
        <end position="169"/>
    </location>
</feature>
<evidence type="ECO:0000256" key="1">
    <source>
        <dbReference type="ARBA" id="ARBA00000971"/>
    </source>
</evidence>
<dbReference type="Gene3D" id="2.40.100.10">
    <property type="entry name" value="Cyclophilin-like"/>
    <property type="match status" value="1"/>
</dbReference>
<accession>A0A8E2ED94</accession>
<dbReference type="GO" id="GO:0016018">
    <property type="term" value="F:cyclosporin A binding"/>
    <property type="evidence" value="ECO:0007669"/>
    <property type="project" value="TreeGrafter"/>
</dbReference>
<feature type="region of interest" description="Disordered" evidence="5">
    <location>
        <begin position="171"/>
        <end position="316"/>
    </location>
</feature>
<organism evidence="7 8">
    <name type="scientific">Lepidopterella palustris CBS 459.81</name>
    <dbReference type="NCBI Taxonomy" id="1314670"/>
    <lineage>
        <taxon>Eukaryota</taxon>
        <taxon>Fungi</taxon>
        <taxon>Dikarya</taxon>
        <taxon>Ascomycota</taxon>
        <taxon>Pezizomycotina</taxon>
        <taxon>Dothideomycetes</taxon>
        <taxon>Pleosporomycetidae</taxon>
        <taxon>Mytilinidiales</taxon>
        <taxon>Argynnaceae</taxon>
        <taxon>Lepidopterella</taxon>
    </lineage>
</organism>
<dbReference type="SUPFAM" id="SSF50891">
    <property type="entry name" value="Cyclophilin-like"/>
    <property type="match status" value="1"/>
</dbReference>
<dbReference type="GO" id="GO:0003755">
    <property type="term" value="F:peptidyl-prolyl cis-trans isomerase activity"/>
    <property type="evidence" value="ECO:0007669"/>
    <property type="project" value="UniProtKB-KW"/>
</dbReference>
<evidence type="ECO:0000256" key="4">
    <source>
        <dbReference type="ARBA" id="ARBA00023235"/>
    </source>
</evidence>
<dbReference type="PRINTS" id="PR00153">
    <property type="entry name" value="CSAPPISMRASE"/>
</dbReference>
<dbReference type="PROSITE" id="PS00170">
    <property type="entry name" value="CSA_PPIASE_1"/>
    <property type="match status" value="1"/>
</dbReference>
<gene>
    <name evidence="7" type="ORF">K432DRAFT_424588</name>
</gene>
<feature type="compositionally biased region" description="Basic and acidic residues" evidence="5">
    <location>
        <begin position="246"/>
        <end position="255"/>
    </location>
</feature>
<proteinExistence type="predicted"/>
<dbReference type="FunFam" id="2.40.100.10:FF:000025">
    <property type="entry name" value="Peptidyl-prolyl cis-trans isomerase CYP19-2"/>
    <property type="match status" value="1"/>
</dbReference>
<dbReference type="EMBL" id="KV744905">
    <property type="protein sequence ID" value="OCK81907.1"/>
    <property type="molecule type" value="Genomic_DNA"/>
</dbReference>
<dbReference type="PROSITE" id="PS50072">
    <property type="entry name" value="CSA_PPIASE_2"/>
    <property type="match status" value="1"/>
</dbReference>
<dbReference type="OrthoDB" id="407558at2759"/>
<protein>
    <recommendedName>
        <fullName evidence="2">peptidylprolyl isomerase</fullName>
        <ecNumber evidence="2">5.2.1.8</ecNumber>
    </recommendedName>
</protein>
<feature type="compositionally biased region" description="Basic residues" evidence="5">
    <location>
        <begin position="279"/>
        <end position="293"/>
    </location>
</feature>
<feature type="compositionally biased region" description="Basic residues" evidence="5">
    <location>
        <begin position="211"/>
        <end position="230"/>
    </location>
</feature>
<dbReference type="Pfam" id="PF00160">
    <property type="entry name" value="Pro_isomerase"/>
    <property type="match status" value="1"/>
</dbReference>